<evidence type="ECO:0000313" key="8">
    <source>
        <dbReference type="Proteomes" id="UP001139157"/>
    </source>
</evidence>
<organism evidence="7 8">
    <name type="scientific">Nocardia pulmonis</name>
    <dbReference type="NCBI Taxonomy" id="2951408"/>
    <lineage>
        <taxon>Bacteria</taxon>
        <taxon>Bacillati</taxon>
        <taxon>Actinomycetota</taxon>
        <taxon>Actinomycetes</taxon>
        <taxon>Mycobacteriales</taxon>
        <taxon>Nocardiaceae</taxon>
        <taxon>Nocardia</taxon>
    </lineage>
</organism>
<dbReference type="InterPro" id="IPR036291">
    <property type="entry name" value="NAD(P)-bd_dom_sf"/>
</dbReference>
<evidence type="ECO:0000256" key="3">
    <source>
        <dbReference type="ARBA" id="ARBA00023002"/>
    </source>
</evidence>
<dbReference type="Gene3D" id="1.10.1040.10">
    <property type="entry name" value="N-(1-d-carboxylethyl)-l-norvaline Dehydrogenase, domain 2"/>
    <property type="match status" value="1"/>
</dbReference>
<gene>
    <name evidence="7" type="ORF">NDR86_36140</name>
</gene>
<keyword evidence="3" id="KW-0560">Oxidoreductase</keyword>
<dbReference type="InterPro" id="IPR006176">
    <property type="entry name" value="3-OHacyl-CoA_DH_NAD-bd"/>
</dbReference>
<comment type="caution">
    <text evidence="7">The sequence shown here is derived from an EMBL/GenBank/DDBJ whole genome shotgun (WGS) entry which is preliminary data.</text>
</comment>
<dbReference type="PIRSF" id="PIRSF000105">
    <property type="entry name" value="HCDH"/>
    <property type="match status" value="1"/>
</dbReference>
<feature type="domain" description="3-hydroxyacyl-CoA dehydrogenase NAD binding" evidence="6">
    <location>
        <begin position="8"/>
        <end position="184"/>
    </location>
</feature>
<dbReference type="InterPro" id="IPR013328">
    <property type="entry name" value="6PGD_dom2"/>
</dbReference>
<dbReference type="RefSeq" id="WP_251918660.1">
    <property type="nucleotide sequence ID" value="NZ_JAMRXG010000030.1"/>
</dbReference>
<name>A0A9X2EHS4_9NOCA</name>
<evidence type="ECO:0000256" key="4">
    <source>
        <dbReference type="PIRSR" id="PIRSR000105-1"/>
    </source>
</evidence>
<dbReference type="SUPFAM" id="SSF51735">
    <property type="entry name" value="NAD(P)-binding Rossmann-fold domains"/>
    <property type="match status" value="1"/>
</dbReference>
<sequence length="305" mass="32199">MSDAPCRVAVIGAGVIGISWTALFLANGLRVRVSDPRPDLAAAVTSGIASAAPALRSLGYPEPDTALLEFEADTERAVRDADVVQENGPERLEFKQAVFTALGTAGKPDALLCSSSSGLAVTDMVANLPDSIASRALVAHPFNPPHLIPLVELVPGQRTAASTVERAERFFQNLGKKPVVVRKETPQYIVNRLQQALFQAAVALVAEEVGTVADIDEAVTNSIGIRWSTAGPFASFDLAGGSGGLAHFLEGAGAAMGVNAQTTELLTAQAEKFFHTTSYEQRVEVRDRRQVAVLRALAAEEVAEK</sequence>
<feature type="domain" description="3-hydroxyacyl-CoA dehydrogenase C-terminal" evidence="5">
    <location>
        <begin position="188"/>
        <end position="245"/>
    </location>
</feature>
<dbReference type="GO" id="GO:0070403">
    <property type="term" value="F:NAD+ binding"/>
    <property type="evidence" value="ECO:0007669"/>
    <property type="project" value="InterPro"/>
</dbReference>
<dbReference type="SUPFAM" id="SSF48179">
    <property type="entry name" value="6-phosphogluconate dehydrogenase C-terminal domain-like"/>
    <property type="match status" value="1"/>
</dbReference>
<accession>A0A9X2EHS4</accession>
<dbReference type="PANTHER" id="PTHR48075">
    <property type="entry name" value="3-HYDROXYACYL-COA DEHYDROGENASE FAMILY PROTEIN"/>
    <property type="match status" value="1"/>
</dbReference>
<keyword evidence="8" id="KW-1185">Reference proteome</keyword>
<dbReference type="GO" id="GO:0006631">
    <property type="term" value="P:fatty acid metabolic process"/>
    <property type="evidence" value="ECO:0007669"/>
    <property type="project" value="InterPro"/>
</dbReference>
<dbReference type="PANTHER" id="PTHR48075:SF5">
    <property type="entry name" value="3-HYDROXYBUTYRYL-COA DEHYDROGENASE"/>
    <property type="match status" value="1"/>
</dbReference>
<comment type="similarity">
    <text evidence="2">Belongs to the 3-hydroxyacyl-CoA dehydrogenase family.</text>
</comment>
<dbReference type="Gene3D" id="3.40.50.720">
    <property type="entry name" value="NAD(P)-binding Rossmann-like Domain"/>
    <property type="match status" value="1"/>
</dbReference>
<dbReference type="Proteomes" id="UP001139157">
    <property type="component" value="Unassembled WGS sequence"/>
</dbReference>
<dbReference type="GO" id="GO:0016616">
    <property type="term" value="F:oxidoreductase activity, acting on the CH-OH group of donors, NAD or NADP as acceptor"/>
    <property type="evidence" value="ECO:0007669"/>
    <property type="project" value="InterPro"/>
</dbReference>
<dbReference type="EMBL" id="JAMRXG010000030">
    <property type="protein sequence ID" value="MCM6778923.1"/>
    <property type="molecule type" value="Genomic_DNA"/>
</dbReference>
<evidence type="ECO:0000259" key="6">
    <source>
        <dbReference type="Pfam" id="PF02737"/>
    </source>
</evidence>
<dbReference type="InterPro" id="IPR022694">
    <property type="entry name" value="3-OHacyl-CoA_DH"/>
</dbReference>
<evidence type="ECO:0000256" key="2">
    <source>
        <dbReference type="ARBA" id="ARBA00009463"/>
    </source>
</evidence>
<comment type="pathway">
    <text evidence="1">Lipid metabolism; butanoate metabolism.</text>
</comment>
<proteinExistence type="inferred from homology"/>
<protein>
    <submittedName>
        <fullName evidence="7">3-hydroxyacyl-CoA dehydrogenase NAD-binding domain-containing protein</fullName>
    </submittedName>
</protein>
<reference evidence="7" key="1">
    <citation type="submission" date="2022-06" db="EMBL/GenBank/DDBJ databases">
        <title>Novel species in genus nocardia.</title>
        <authorList>
            <person name="Li F."/>
        </authorList>
    </citation>
    <scope>NUCLEOTIDE SEQUENCE</scope>
    <source>
        <strain evidence="7">CDC141</strain>
    </source>
</reference>
<dbReference type="InterPro" id="IPR006108">
    <property type="entry name" value="3HC_DH_C"/>
</dbReference>
<dbReference type="AlphaFoldDB" id="A0A9X2EHS4"/>
<dbReference type="Pfam" id="PF02737">
    <property type="entry name" value="3HCDH_N"/>
    <property type="match status" value="1"/>
</dbReference>
<evidence type="ECO:0000256" key="1">
    <source>
        <dbReference type="ARBA" id="ARBA00005086"/>
    </source>
</evidence>
<evidence type="ECO:0000259" key="5">
    <source>
        <dbReference type="Pfam" id="PF00725"/>
    </source>
</evidence>
<evidence type="ECO:0000313" key="7">
    <source>
        <dbReference type="EMBL" id="MCM6778923.1"/>
    </source>
</evidence>
<dbReference type="InterPro" id="IPR008927">
    <property type="entry name" value="6-PGluconate_DH-like_C_sf"/>
</dbReference>
<feature type="site" description="Important for catalytic activity" evidence="4">
    <location>
        <position position="140"/>
    </location>
</feature>
<dbReference type="Pfam" id="PF00725">
    <property type="entry name" value="3HCDH"/>
    <property type="match status" value="1"/>
</dbReference>